<proteinExistence type="predicted"/>
<reference evidence="1 2" key="1">
    <citation type="journal article" date="2014" name="Agronomy (Basel)">
        <title>A Draft Genome Sequence for Ensete ventricosum, the Drought-Tolerant Tree Against Hunger.</title>
        <authorList>
            <person name="Harrison J."/>
            <person name="Moore K.A."/>
            <person name="Paszkiewicz K."/>
            <person name="Jones T."/>
            <person name="Grant M."/>
            <person name="Ambacheew D."/>
            <person name="Muzemil S."/>
            <person name="Studholme D.J."/>
        </authorList>
    </citation>
    <scope>NUCLEOTIDE SEQUENCE [LARGE SCALE GENOMIC DNA]</scope>
</reference>
<name>A0A427A0M9_ENSVE</name>
<dbReference type="AlphaFoldDB" id="A0A427A0M9"/>
<organism evidence="1 2">
    <name type="scientific">Ensete ventricosum</name>
    <name type="common">Abyssinian banana</name>
    <name type="synonym">Musa ensete</name>
    <dbReference type="NCBI Taxonomy" id="4639"/>
    <lineage>
        <taxon>Eukaryota</taxon>
        <taxon>Viridiplantae</taxon>
        <taxon>Streptophyta</taxon>
        <taxon>Embryophyta</taxon>
        <taxon>Tracheophyta</taxon>
        <taxon>Spermatophyta</taxon>
        <taxon>Magnoliopsida</taxon>
        <taxon>Liliopsida</taxon>
        <taxon>Zingiberales</taxon>
        <taxon>Musaceae</taxon>
        <taxon>Ensete</taxon>
    </lineage>
</organism>
<evidence type="ECO:0000313" key="1">
    <source>
        <dbReference type="EMBL" id="RRT69752.1"/>
    </source>
</evidence>
<accession>A0A427A0M9</accession>
<protein>
    <submittedName>
        <fullName evidence="1">Uncharacterized protein</fullName>
    </submittedName>
</protein>
<evidence type="ECO:0000313" key="2">
    <source>
        <dbReference type="Proteomes" id="UP000287651"/>
    </source>
</evidence>
<dbReference type="Proteomes" id="UP000287651">
    <property type="component" value="Unassembled WGS sequence"/>
</dbReference>
<gene>
    <name evidence="1" type="ORF">B296_00010012</name>
</gene>
<sequence>MRTKQVVAQAQQKHRRETMWVVYNQMKPTNIQQKNGFAAVECWYRRDKGNL</sequence>
<comment type="caution">
    <text evidence="1">The sequence shown here is derived from an EMBL/GenBank/DDBJ whole genome shotgun (WGS) entry which is preliminary data.</text>
</comment>
<dbReference type="EMBL" id="AMZH03004245">
    <property type="protein sequence ID" value="RRT69752.1"/>
    <property type="molecule type" value="Genomic_DNA"/>
</dbReference>